<accession>A0ABR3NH44</accession>
<dbReference type="Proteomes" id="UP001558613">
    <property type="component" value="Unassembled WGS sequence"/>
</dbReference>
<dbReference type="InterPro" id="IPR039015">
    <property type="entry name" value="ENDOD1"/>
</dbReference>
<protein>
    <recommendedName>
        <fullName evidence="6">Endonuclease</fullName>
    </recommendedName>
</protein>
<dbReference type="PANTHER" id="PTHR21472">
    <property type="entry name" value="ENDONUCLEASE DOMAIN-CONTAINING 1 PROTEIN ENDOD1"/>
    <property type="match status" value="1"/>
</dbReference>
<sequence length="593" mass="68262">MMKKGPITFLISSHLLIAITPTTASLTVTVCLKQLSSCCLCSTAQKQLYTMFVLGLFTCVMLRAFSAQAKVVDSFTECNGFFYQGIEPSGMDQNAKKICQMLENKGFFYATLYSVHHKIPLYSAYILDPACSSNTARKDIWHLEPQLSQATSPIFHMVRETRDTQNLYKGNQAISSDYSFTRYDRGHLNPSCFQCSDGRKATFTLTNAAPMNEQFNRKHWWNWEKMLRQYLIQQLATDLFLATAFIVTGTVPDPNVRIPHRGSSEDPERVTVPSHIWTAVCYKHTDDTKSFSFGYIGRNRQEDSDIRMMSIPELNRELFEHFETHHPIKIFVDDCFGVNKKLVDVQNMFQKLINLPVKQEVQMSLETQKRKISSDIIPEKKGKMNEMTGKMAFESMSNYYDVAEVLKIFVESACLITYAKPRIFVHDELRKREVSTGPDAIQCLLVSENQKTAADGSLCSSISESDYSCQCNTGGETKPCCSTPCLYMDKLNSYRCYSEKKLIVCSPPYSLITYKGQKCLDNYPCATYGKDYYWCWTAYNPYFLDFEWDYCSPPLWSSKAKNGKYCRDNHACAKYGYRYMWCYTDDEDNWDYC</sequence>
<reference evidence="4 5" key="1">
    <citation type="submission" date="2023-09" db="EMBL/GenBank/DDBJ databases">
        <authorList>
            <person name="Wang M."/>
        </authorList>
    </citation>
    <scope>NUCLEOTIDE SEQUENCE [LARGE SCALE GENOMIC DNA]</scope>
    <source>
        <strain evidence="4">GT-2023</strain>
        <tissue evidence="4">Liver</tissue>
    </source>
</reference>
<name>A0ABR3NH44_9TELE</name>
<feature type="signal peptide" evidence="1">
    <location>
        <begin position="1"/>
        <end position="24"/>
    </location>
</feature>
<dbReference type="PANTHER" id="PTHR21472:SF21">
    <property type="entry name" value="ENDONUCLEASE DOMAIN-CONTAINING 1 PROTEIN-LIKE-RELATED"/>
    <property type="match status" value="1"/>
</dbReference>
<dbReference type="SUPFAM" id="SSF54060">
    <property type="entry name" value="His-Me finger endonucleases"/>
    <property type="match status" value="1"/>
</dbReference>
<dbReference type="Gene3D" id="3.40.570.10">
    <property type="entry name" value="Extracellular Endonuclease, subunit A"/>
    <property type="match status" value="1"/>
</dbReference>
<feature type="chain" id="PRO_5046185191" description="Endonuclease" evidence="1">
    <location>
        <begin position="25"/>
        <end position="593"/>
    </location>
</feature>
<evidence type="ECO:0000259" key="2">
    <source>
        <dbReference type="SMART" id="SM00477"/>
    </source>
</evidence>
<evidence type="ECO:0000313" key="5">
    <source>
        <dbReference type="Proteomes" id="UP001558613"/>
    </source>
</evidence>
<evidence type="ECO:0000259" key="3">
    <source>
        <dbReference type="SMART" id="SM00892"/>
    </source>
</evidence>
<evidence type="ECO:0000313" key="4">
    <source>
        <dbReference type="EMBL" id="KAL1276302.1"/>
    </source>
</evidence>
<gene>
    <name evidence="4" type="ORF">QQF64_035925</name>
</gene>
<dbReference type="InterPro" id="IPR044925">
    <property type="entry name" value="His-Me_finger_sf"/>
</dbReference>
<comment type="caution">
    <text evidence="4">The sequence shown here is derived from an EMBL/GenBank/DDBJ whole genome shotgun (WGS) entry which is preliminary data.</text>
</comment>
<dbReference type="EMBL" id="JAYMGO010000004">
    <property type="protein sequence ID" value="KAL1276302.1"/>
    <property type="molecule type" value="Genomic_DNA"/>
</dbReference>
<dbReference type="SMART" id="SM00477">
    <property type="entry name" value="NUC"/>
    <property type="match status" value="1"/>
</dbReference>
<proteinExistence type="predicted"/>
<keyword evidence="5" id="KW-1185">Reference proteome</keyword>
<feature type="domain" description="ENPP1-3/EXOG-like endonuclease/phosphodiesterase" evidence="2">
    <location>
        <begin position="106"/>
        <end position="325"/>
    </location>
</feature>
<dbReference type="InterPro" id="IPR020821">
    <property type="entry name" value="ENPP1-3/EXOG-like_nuc-like"/>
</dbReference>
<dbReference type="InterPro" id="IPR044929">
    <property type="entry name" value="DNA/RNA_non-sp_Endonuclease_sf"/>
</dbReference>
<dbReference type="InterPro" id="IPR001604">
    <property type="entry name" value="Endo_G_ENPP1-like_dom"/>
</dbReference>
<organism evidence="4 5">
    <name type="scientific">Cirrhinus molitorella</name>
    <name type="common">mud carp</name>
    <dbReference type="NCBI Taxonomy" id="172907"/>
    <lineage>
        <taxon>Eukaryota</taxon>
        <taxon>Metazoa</taxon>
        <taxon>Chordata</taxon>
        <taxon>Craniata</taxon>
        <taxon>Vertebrata</taxon>
        <taxon>Euteleostomi</taxon>
        <taxon>Actinopterygii</taxon>
        <taxon>Neopterygii</taxon>
        <taxon>Teleostei</taxon>
        <taxon>Ostariophysi</taxon>
        <taxon>Cypriniformes</taxon>
        <taxon>Cyprinidae</taxon>
        <taxon>Labeoninae</taxon>
        <taxon>Labeonini</taxon>
        <taxon>Cirrhinus</taxon>
    </lineage>
</organism>
<evidence type="ECO:0000256" key="1">
    <source>
        <dbReference type="SAM" id="SignalP"/>
    </source>
</evidence>
<dbReference type="Pfam" id="PF01223">
    <property type="entry name" value="Endonuclease_NS"/>
    <property type="match status" value="1"/>
</dbReference>
<evidence type="ECO:0008006" key="6">
    <source>
        <dbReference type="Google" id="ProtNLM"/>
    </source>
</evidence>
<keyword evidence="1" id="KW-0732">Signal</keyword>
<feature type="domain" description="DNA/RNA non-specific endonuclease/pyrophosphatase/phosphodiesterase" evidence="3">
    <location>
        <begin position="105"/>
        <end position="329"/>
    </location>
</feature>
<dbReference type="SMART" id="SM00892">
    <property type="entry name" value="Endonuclease_NS"/>
    <property type="match status" value="1"/>
</dbReference>